<accession>A0AAW0BGT0</accession>
<proteinExistence type="predicted"/>
<gene>
    <name evidence="6" type="ORF">VNI00_016335</name>
</gene>
<name>A0AAW0BGT0_9AGAR</name>
<dbReference type="AlphaFoldDB" id="A0AAW0BGT0"/>
<keyword evidence="1" id="KW-0479">Metal-binding</keyword>
<dbReference type="GO" id="GO:0008270">
    <property type="term" value="F:zinc ion binding"/>
    <property type="evidence" value="ECO:0007669"/>
    <property type="project" value="UniProtKB-KW"/>
</dbReference>
<evidence type="ECO:0000256" key="3">
    <source>
        <dbReference type="ARBA" id="ARBA00022833"/>
    </source>
</evidence>
<dbReference type="Proteomes" id="UP001383192">
    <property type="component" value="Unassembled WGS sequence"/>
</dbReference>
<keyword evidence="3" id="KW-0862">Zinc</keyword>
<evidence type="ECO:0000313" key="7">
    <source>
        <dbReference type="Proteomes" id="UP001383192"/>
    </source>
</evidence>
<evidence type="ECO:0000256" key="4">
    <source>
        <dbReference type="PROSITE-ProRule" id="PRU00134"/>
    </source>
</evidence>
<keyword evidence="2 4" id="KW-0863">Zinc-finger</keyword>
<organism evidence="6 7">
    <name type="scientific">Paramarasmius palmivorus</name>
    <dbReference type="NCBI Taxonomy" id="297713"/>
    <lineage>
        <taxon>Eukaryota</taxon>
        <taxon>Fungi</taxon>
        <taxon>Dikarya</taxon>
        <taxon>Basidiomycota</taxon>
        <taxon>Agaricomycotina</taxon>
        <taxon>Agaricomycetes</taxon>
        <taxon>Agaricomycetidae</taxon>
        <taxon>Agaricales</taxon>
        <taxon>Marasmiineae</taxon>
        <taxon>Marasmiaceae</taxon>
        <taxon>Paramarasmius</taxon>
    </lineage>
</organism>
<dbReference type="PROSITE" id="PS50865">
    <property type="entry name" value="ZF_MYND_2"/>
    <property type="match status" value="1"/>
</dbReference>
<reference evidence="6 7" key="1">
    <citation type="submission" date="2024-01" db="EMBL/GenBank/DDBJ databases">
        <title>A draft genome for a cacao thread blight-causing isolate of Paramarasmius palmivorus.</title>
        <authorList>
            <person name="Baruah I.K."/>
            <person name="Bukari Y."/>
            <person name="Amoako-Attah I."/>
            <person name="Meinhardt L.W."/>
            <person name="Bailey B.A."/>
            <person name="Cohen S.P."/>
        </authorList>
    </citation>
    <scope>NUCLEOTIDE SEQUENCE [LARGE SCALE GENOMIC DNA]</scope>
    <source>
        <strain evidence="6 7">GH-12</strain>
    </source>
</reference>
<dbReference type="InterPro" id="IPR002893">
    <property type="entry name" value="Znf_MYND"/>
</dbReference>
<feature type="domain" description="MYND-type" evidence="5">
    <location>
        <begin position="29"/>
        <end position="70"/>
    </location>
</feature>
<evidence type="ECO:0000259" key="5">
    <source>
        <dbReference type="PROSITE" id="PS50865"/>
    </source>
</evidence>
<dbReference type="SUPFAM" id="SSF144232">
    <property type="entry name" value="HIT/MYND zinc finger-like"/>
    <property type="match status" value="1"/>
</dbReference>
<keyword evidence="7" id="KW-1185">Reference proteome</keyword>
<evidence type="ECO:0000256" key="2">
    <source>
        <dbReference type="ARBA" id="ARBA00022771"/>
    </source>
</evidence>
<dbReference type="Pfam" id="PF01753">
    <property type="entry name" value="zf-MYND"/>
    <property type="match status" value="1"/>
</dbReference>
<protein>
    <recommendedName>
        <fullName evidence="5">MYND-type domain-containing protein</fullName>
    </recommendedName>
</protein>
<comment type="caution">
    <text evidence="6">The sequence shown here is derived from an EMBL/GenBank/DDBJ whole genome shotgun (WGS) entry which is preliminary data.</text>
</comment>
<sequence length="238" mass="26808">MPTPYLQPAAANYNSPPSHVKKQRGYRICDQCGAVETPRARFRLCGGCLMTQYCSQECQKIHWPGHKAICQHTKSQTAKFATDYAVSPGENIAKNLRKFASVHSSLLAWAGFQALQPKRIPSNIRQNALLVELTSRNSHESHRRFSISGTHIVPRKYVRDPLVLADIERREERCRQNGGIGTLLIIVQCGEVSQVIPVEVARPSEITWDIREDWLQVLHHFVDSGRADFQPISTSPQG</sequence>
<evidence type="ECO:0000256" key="1">
    <source>
        <dbReference type="ARBA" id="ARBA00022723"/>
    </source>
</evidence>
<dbReference type="EMBL" id="JAYKXP010000125">
    <property type="protein sequence ID" value="KAK7024394.1"/>
    <property type="molecule type" value="Genomic_DNA"/>
</dbReference>
<dbReference type="PROSITE" id="PS01360">
    <property type="entry name" value="ZF_MYND_1"/>
    <property type="match status" value="1"/>
</dbReference>
<dbReference type="Gene3D" id="6.10.140.2220">
    <property type="match status" value="1"/>
</dbReference>
<evidence type="ECO:0000313" key="6">
    <source>
        <dbReference type="EMBL" id="KAK7024394.1"/>
    </source>
</evidence>